<feature type="transmembrane region" description="Helical" evidence="1">
    <location>
        <begin position="161"/>
        <end position="184"/>
    </location>
</feature>
<feature type="transmembrane region" description="Helical" evidence="1">
    <location>
        <begin position="87"/>
        <end position="106"/>
    </location>
</feature>
<organism evidence="3 4">
    <name type="scientific">Suillus luteus UH-Slu-Lm8-n1</name>
    <dbReference type="NCBI Taxonomy" id="930992"/>
    <lineage>
        <taxon>Eukaryota</taxon>
        <taxon>Fungi</taxon>
        <taxon>Dikarya</taxon>
        <taxon>Basidiomycota</taxon>
        <taxon>Agaricomycotina</taxon>
        <taxon>Agaricomycetes</taxon>
        <taxon>Agaricomycetidae</taxon>
        <taxon>Boletales</taxon>
        <taxon>Suillineae</taxon>
        <taxon>Suillaceae</taxon>
        <taxon>Suillus</taxon>
    </lineage>
</organism>
<keyword evidence="1" id="KW-1133">Transmembrane helix</keyword>
<dbReference type="InParanoid" id="A0A0D0ATN5"/>
<proteinExistence type="predicted"/>
<keyword evidence="1" id="KW-0472">Membrane</keyword>
<dbReference type="Proteomes" id="UP000054485">
    <property type="component" value="Unassembled WGS sequence"/>
</dbReference>
<name>A0A0D0ATN5_9AGAM</name>
<dbReference type="AlphaFoldDB" id="A0A0D0ATN5"/>
<dbReference type="HOGENOM" id="CLU_035509_11_2_1"/>
<keyword evidence="4" id="KW-1185">Reference proteome</keyword>
<feature type="domain" description="DUF6533" evidence="2">
    <location>
        <begin position="14"/>
        <end position="58"/>
    </location>
</feature>
<feature type="transmembrane region" description="Helical" evidence="1">
    <location>
        <begin position="12"/>
        <end position="31"/>
    </location>
</feature>
<reference evidence="4" key="2">
    <citation type="submission" date="2015-01" db="EMBL/GenBank/DDBJ databases">
        <title>Evolutionary Origins and Diversification of the Mycorrhizal Mutualists.</title>
        <authorList>
            <consortium name="DOE Joint Genome Institute"/>
            <consortium name="Mycorrhizal Genomics Consortium"/>
            <person name="Kohler A."/>
            <person name="Kuo A."/>
            <person name="Nagy L.G."/>
            <person name="Floudas D."/>
            <person name="Copeland A."/>
            <person name="Barry K.W."/>
            <person name="Cichocki N."/>
            <person name="Veneault-Fourrey C."/>
            <person name="LaButti K."/>
            <person name="Lindquist E.A."/>
            <person name="Lipzen A."/>
            <person name="Lundell T."/>
            <person name="Morin E."/>
            <person name="Murat C."/>
            <person name="Riley R."/>
            <person name="Ohm R."/>
            <person name="Sun H."/>
            <person name="Tunlid A."/>
            <person name="Henrissat B."/>
            <person name="Grigoriev I.V."/>
            <person name="Hibbett D.S."/>
            <person name="Martin F."/>
        </authorList>
    </citation>
    <scope>NUCLEOTIDE SEQUENCE [LARGE SCALE GENOMIC DNA]</scope>
    <source>
        <strain evidence="4">UH-Slu-Lm8-n1</strain>
    </source>
</reference>
<evidence type="ECO:0000259" key="2">
    <source>
        <dbReference type="Pfam" id="PF20151"/>
    </source>
</evidence>
<feature type="transmembrane region" description="Helical" evidence="1">
    <location>
        <begin position="113"/>
        <end position="133"/>
    </location>
</feature>
<accession>A0A0D0ATN5</accession>
<feature type="transmembrane region" description="Helical" evidence="1">
    <location>
        <begin position="43"/>
        <end position="67"/>
    </location>
</feature>
<feature type="transmembrane region" description="Helical" evidence="1">
    <location>
        <begin position="205"/>
        <end position="227"/>
    </location>
</feature>
<dbReference type="InterPro" id="IPR045340">
    <property type="entry name" value="DUF6533"/>
</dbReference>
<dbReference type="OrthoDB" id="2657950at2759"/>
<protein>
    <recommendedName>
        <fullName evidence="2">DUF6533 domain-containing protein</fullName>
    </recommendedName>
</protein>
<sequence length="287" mass="32053">MTSSQADALSSLNYIYVSLVTLWVYDYILCLPDAVTLLTDTRWGVSTFLYLTCSHLPLVFMLLNMLVIFQPDMPLHLCRSYNIANTYVGIVSMACAECIFMVRAYAVWEQGKWFAGLEIFTIFAYIVPITVSLQQFNSRVSEPCWVPGISGFLDTETSARIYIAFGLLALAELQTFLLLLYRAVKTHGGWGINNRLIRGLLRDNLLYCSSGFAFAVGIILTTMFFPFPVGHMVAEFVLAHSGGDDYSFGAGSRLLFRLSWSRECTGTSEDRTAPFAALQQISLSQHG</sequence>
<evidence type="ECO:0000256" key="1">
    <source>
        <dbReference type="SAM" id="Phobius"/>
    </source>
</evidence>
<dbReference type="Pfam" id="PF20151">
    <property type="entry name" value="DUF6533"/>
    <property type="match status" value="1"/>
</dbReference>
<dbReference type="EMBL" id="KN835179">
    <property type="protein sequence ID" value="KIK45046.1"/>
    <property type="molecule type" value="Genomic_DNA"/>
</dbReference>
<gene>
    <name evidence="3" type="ORF">CY34DRAFT_802018</name>
</gene>
<evidence type="ECO:0000313" key="3">
    <source>
        <dbReference type="EMBL" id="KIK45046.1"/>
    </source>
</evidence>
<keyword evidence="1" id="KW-0812">Transmembrane</keyword>
<evidence type="ECO:0000313" key="4">
    <source>
        <dbReference type="Proteomes" id="UP000054485"/>
    </source>
</evidence>
<reference evidence="3 4" key="1">
    <citation type="submission" date="2014-04" db="EMBL/GenBank/DDBJ databases">
        <authorList>
            <consortium name="DOE Joint Genome Institute"/>
            <person name="Kuo A."/>
            <person name="Ruytinx J."/>
            <person name="Rineau F."/>
            <person name="Colpaert J."/>
            <person name="Kohler A."/>
            <person name="Nagy L.G."/>
            <person name="Floudas D."/>
            <person name="Copeland A."/>
            <person name="Barry K.W."/>
            <person name="Cichocki N."/>
            <person name="Veneault-Fourrey C."/>
            <person name="LaButti K."/>
            <person name="Lindquist E.A."/>
            <person name="Lipzen A."/>
            <person name="Lundell T."/>
            <person name="Morin E."/>
            <person name="Murat C."/>
            <person name="Sun H."/>
            <person name="Tunlid A."/>
            <person name="Henrissat B."/>
            <person name="Grigoriev I.V."/>
            <person name="Hibbett D.S."/>
            <person name="Martin F."/>
            <person name="Nordberg H.P."/>
            <person name="Cantor M.N."/>
            <person name="Hua S.X."/>
        </authorList>
    </citation>
    <scope>NUCLEOTIDE SEQUENCE [LARGE SCALE GENOMIC DNA]</scope>
    <source>
        <strain evidence="3 4">UH-Slu-Lm8-n1</strain>
    </source>
</reference>